<dbReference type="InterPro" id="IPR006016">
    <property type="entry name" value="UspA"/>
</dbReference>
<name>A0A964BT99_9CYAN</name>
<dbReference type="Pfam" id="PF00582">
    <property type="entry name" value="Usp"/>
    <property type="match status" value="2"/>
</dbReference>
<organism evidence="4 5">
    <name type="scientific">Waterburya agarophytonicola KI4</name>
    <dbReference type="NCBI Taxonomy" id="2874699"/>
    <lineage>
        <taxon>Bacteria</taxon>
        <taxon>Bacillati</taxon>
        <taxon>Cyanobacteriota</taxon>
        <taxon>Cyanophyceae</taxon>
        <taxon>Pleurocapsales</taxon>
        <taxon>Hyellaceae</taxon>
        <taxon>Waterburya</taxon>
        <taxon>Waterburya agarophytonicola</taxon>
    </lineage>
</organism>
<evidence type="ECO:0000313" key="4">
    <source>
        <dbReference type="EMBL" id="MCC0178719.1"/>
    </source>
</evidence>
<proteinExistence type="inferred from homology"/>
<dbReference type="InterPro" id="IPR006015">
    <property type="entry name" value="Universal_stress_UspA"/>
</dbReference>
<dbReference type="Gene3D" id="3.40.50.12370">
    <property type="match status" value="1"/>
</dbReference>
<evidence type="ECO:0000256" key="1">
    <source>
        <dbReference type="ARBA" id="ARBA00008791"/>
    </source>
</evidence>
<dbReference type="RefSeq" id="WP_229641820.1">
    <property type="nucleotide sequence ID" value="NZ_JADWDC010000052.1"/>
</dbReference>
<sequence length="291" mass="31727">MKKILLCSDGSTFAENTYRYGAWFATNLNAAEVAEVDVLCVTDIRGQQAVSTTNLSGSIGVDASENLLNRLVELEHEKAKINHQRAKLVLQKAAQTLKAEGVDRINLLHETGFLVDCLSKFEADCDLVVLGKRGEAAEFASGHLGANLERIVRSSHKPCLVTSRQFKAIERVLVAYDGSPSSQKILQFIADSSIFTGLELHIVTVAKSTTEQTAIAQIESAKQLTQQAGFEPVCAVIEGHSEKAIANYITDQDINLLLMGAYGHSRIRHLVIGSTTAQILRSSHIPVLLFR</sequence>
<evidence type="ECO:0000313" key="5">
    <source>
        <dbReference type="Proteomes" id="UP000729733"/>
    </source>
</evidence>
<dbReference type="AlphaFoldDB" id="A0A964BT99"/>
<feature type="domain" description="UspA" evidence="3">
    <location>
        <begin position="1"/>
        <end position="162"/>
    </location>
</feature>
<dbReference type="InterPro" id="IPR051688">
    <property type="entry name" value="USP_A"/>
</dbReference>
<feature type="domain" description="UspA" evidence="3">
    <location>
        <begin position="170"/>
        <end position="291"/>
    </location>
</feature>
<evidence type="ECO:0000256" key="2">
    <source>
        <dbReference type="SAM" id="Coils"/>
    </source>
</evidence>
<evidence type="ECO:0000259" key="3">
    <source>
        <dbReference type="Pfam" id="PF00582"/>
    </source>
</evidence>
<keyword evidence="2" id="KW-0175">Coiled coil</keyword>
<dbReference type="PRINTS" id="PR01438">
    <property type="entry name" value="UNVRSLSTRESS"/>
</dbReference>
<protein>
    <submittedName>
        <fullName evidence="4">Universal stress protein</fullName>
    </submittedName>
</protein>
<dbReference type="Proteomes" id="UP000729733">
    <property type="component" value="Unassembled WGS sequence"/>
</dbReference>
<dbReference type="PANTHER" id="PTHR43010:SF1">
    <property type="entry name" value="USPA DOMAIN-CONTAINING PROTEIN"/>
    <property type="match status" value="1"/>
</dbReference>
<dbReference type="CDD" id="cd00293">
    <property type="entry name" value="USP-like"/>
    <property type="match status" value="2"/>
</dbReference>
<keyword evidence="5" id="KW-1185">Reference proteome</keyword>
<accession>A0A964BT99</accession>
<feature type="coiled-coil region" evidence="2">
    <location>
        <begin position="64"/>
        <end position="91"/>
    </location>
</feature>
<dbReference type="SUPFAM" id="SSF52402">
    <property type="entry name" value="Adenine nucleotide alpha hydrolases-like"/>
    <property type="match status" value="2"/>
</dbReference>
<comment type="similarity">
    <text evidence="1">Belongs to the universal stress protein A family.</text>
</comment>
<reference evidence="4" key="1">
    <citation type="journal article" date="2021" name="Antonie Van Leeuwenhoek">
        <title>Draft genome and description of Waterburya agarophytonicola gen. nov. sp. nov. (Pleurocapsales, Cyanobacteria): a seaweed symbiont.</title>
        <authorList>
            <person name="Bonthond G."/>
            <person name="Shalygin S."/>
            <person name="Bayer T."/>
            <person name="Weinberger F."/>
        </authorList>
    </citation>
    <scope>NUCLEOTIDE SEQUENCE</scope>
    <source>
        <strain evidence="4">KI4</strain>
    </source>
</reference>
<gene>
    <name evidence="4" type="ORF">I4641_17245</name>
</gene>
<dbReference type="PANTHER" id="PTHR43010">
    <property type="entry name" value="UNIVERSAL STRESS PROTEIN SLR1230"/>
    <property type="match status" value="1"/>
</dbReference>
<dbReference type="EMBL" id="JADWDC010000052">
    <property type="protein sequence ID" value="MCC0178719.1"/>
    <property type="molecule type" value="Genomic_DNA"/>
</dbReference>
<comment type="caution">
    <text evidence="4">The sequence shown here is derived from an EMBL/GenBank/DDBJ whole genome shotgun (WGS) entry which is preliminary data.</text>
</comment>